<dbReference type="PANTHER" id="PTHR24559:SF444">
    <property type="entry name" value="REVERSE TRANSCRIPTASE DOMAIN-CONTAINING PROTEIN"/>
    <property type="match status" value="1"/>
</dbReference>
<dbReference type="InterPro" id="IPR053134">
    <property type="entry name" value="RNA-dir_DNA_polymerase"/>
</dbReference>
<name>A5C324_VITVI</name>
<proteinExistence type="predicted"/>
<feature type="domain" description="Tf2-1-like SH3-like" evidence="2">
    <location>
        <begin position="249"/>
        <end position="286"/>
    </location>
</feature>
<dbReference type="InterPro" id="IPR043128">
    <property type="entry name" value="Rev_trsase/Diguanyl_cyclase"/>
</dbReference>
<accession>A5C324</accession>
<dbReference type="AlphaFoldDB" id="A5C324"/>
<dbReference type="PANTHER" id="PTHR24559">
    <property type="entry name" value="TRANSPOSON TY3-I GAG-POL POLYPROTEIN"/>
    <property type="match status" value="1"/>
</dbReference>
<dbReference type="InterPro" id="IPR000477">
    <property type="entry name" value="RT_dom"/>
</dbReference>
<dbReference type="InterPro" id="IPR056924">
    <property type="entry name" value="SH3_Tf2-1"/>
</dbReference>
<dbReference type="SUPFAM" id="SSF56672">
    <property type="entry name" value="DNA/RNA polymerases"/>
    <property type="match status" value="1"/>
</dbReference>
<feature type="domain" description="Reverse transcriptase" evidence="1">
    <location>
        <begin position="91"/>
        <end position="175"/>
    </location>
</feature>
<evidence type="ECO:0000313" key="3">
    <source>
        <dbReference type="EMBL" id="CAN75253.1"/>
    </source>
</evidence>
<dbReference type="Gene3D" id="2.40.70.10">
    <property type="entry name" value="Acid Proteases"/>
    <property type="match status" value="1"/>
</dbReference>
<dbReference type="Pfam" id="PF08284">
    <property type="entry name" value="RVP_2"/>
    <property type="match status" value="1"/>
</dbReference>
<dbReference type="EMBL" id="AM480389">
    <property type="protein sequence ID" value="CAN75253.1"/>
    <property type="molecule type" value="Genomic_DNA"/>
</dbReference>
<dbReference type="Gene3D" id="3.30.70.270">
    <property type="match status" value="1"/>
</dbReference>
<dbReference type="Pfam" id="PF00078">
    <property type="entry name" value="RVT_1"/>
    <property type="match status" value="1"/>
</dbReference>
<dbReference type="CDD" id="cd01647">
    <property type="entry name" value="RT_LTR"/>
    <property type="match status" value="1"/>
</dbReference>
<dbReference type="Gene3D" id="3.10.10.10">
    <property type="entry name" value="HIV Type 1 Reverse Transcriptase, subunit A, domain 1"/>
    <property type="match status" value="1"/>
</dbReference>
<dbReference type="Pfam" id="PF24626">
    <property type="entry name" value="SH3_Tf2-1"/>
    <property type="match status" value="1"/>
</dbReference>
<dbReference type="InterPro" id="IPR043502">
    <property type="entry name" value="DNA/RNA_pol_sf"/>
</dbReference>
<evidence type="ECO:0000259" key="2">
    <source>
        <dbReference type="Pfam" id="PF24626"/>
    </source>
</evidence>
<evidence type="ECO:0000259" key="1">
    <source>
        <dbReference type="Pfam" id="PF00078"/>
    </source>
</evidence>
<dbReference type="CDD" id="cd00303">
    <property type="entry name" value="retropepsin_like"/>
    <property type="match status" value="1"/>
</dbReference>
<organism evidence="3">
    <name type="scientific">Vitis vinifera</name>
    <name type="common">Grape</name>
    <dbReference type="NCBI Taxonomy" id="29760"/>
    <lineage>
        <taxon>Eukaryota</taxon>
        <taxon>Viridiplantae</taxon>
        <taxon>Streptophyta</taxon>
        <taxon>Embryophyta</taxon>
        <taxon>Tracheophyta</taxon>
        <taxon>Spermatophyta</taxon>
        <taxon>Magnoliopsida</taxon>
        <taxon>eudicotyledons</taxon>
        <taxon>Gunneridae</taxon>
        <taxon>Pentapetalae</taxon>
        <taxon>rosids</taxon>
        <taxon>Vitales</taxon>
        <taxon>Vitaceae</taxon>
        <taxon>Viteae</taxon>
        <taxon>Vitis</taxon>
    </lineage>
</organism>
<reference evidence="3" key="1">
    <citation type="journal article" date="2007" name="PLoS ONE">
        <title>The first genome sequence of an elite grapevine cultivar (Pinot noir Vitis vinifera L.): coping with a highly heterozygous genome.</title>
        <authorList>
            <person name="Velasco R."/>
            <person name="Zharkikh A."/>
            <person name="Troggio M."/>
            <person name="Cartwright D.A."/>
            <person name="Cestaro A."/>
            <person name="Pruss D."/>
            <person name="Pindo M."/>
            <person name="FitzGerald L.M."/>
            <person name="Vezzulli S."/>
            <person name="Reid J."/>
            <person name="Malacarne G."/>
            <person name="Iliev D."/>
            <person name="Coppola G."/>
            <person name="Wardell B."/>
            <person name="Micheletti D."/>
            <person name="Macalma T."/>
            <person name="Facci M."/>
            <person name="Mitchell J.T."/>
            <person name="Perazzolli M."/>
            <person name="Eldredge G."/>
            <person name="Gatto P."/>
            <person name="Oyzerski R."/>
            <person name="Moretto M."/>
            <person name="Gutin N."/>
            <person name="Stefanini M."/>
            <person name="Chen Y."/>
            <person name="Segala C."/>
            <person name="Davenport C."/>
            <person name="Dematte L."/>
            <person name="Mraz A."/>
            <person name="Battilana J."/>
            <person name="Stormo K."/>
            <person name="Costa F."/>
            <person name="Tao Q."/>
            <person name="Si-Ammour A."/>
            <person name="Harkins T."/>
            <person name="Lackey A."/>
            <person name="Perbost C."/>
            <person name="Taillon B."/>
            <person name="Stella A."/>
            <person name="Solovyev V."/>
            <person name="Fawcett J.A."/>
            <person name="Sterck L."/>
            <person name="Vandepoele K."/>
            <person name="Grando S.M."/>
            <person name="Toppo S."/>
            <person name="Moser C."/>
            <person name="Lanchbury J."/>
            <person name="Bogden R."/>
            <person name="Skolnick M."/>
            <person name="Sgaramella V."/>
            <person name="Bhatnagar S.K."/>
            <person name="Fontana P."/>
            <person name="Gutin A."/>
            <person name="Van de Peer Y."/>
            <person name="Salamini F."/>
            <person name="Viola R."/>
        </authorList>
    </citation>
    <scope>NUCLEOTIDE SEQUENCE</scope>
</reference>
<evidence type="ECO:0008006" key="4">
    <source>
        <dbReference type="Google" id="ProtNLM"/>
    </source>
</evidence>
<protein>
    <recommendedName>
        <fullName evidence="4">RNA-directed DNA polymerase-like</fullName>
    </recommendedName>
</protein>
<dbReference type="InterPro" id="IPR021109">
    <property type="entry name" value="Peptidase_aspartic_dom_sf"/>
</dbReference>
<gene>
    <name evidence="3" type="ORF">VITISV_028186</name>
</gene>
<sequence>MEKIENLLRIESPMGTNSRVDRICKWCVITLADRALDVDLRLLDMTGYNVILGMDWLIVCRTLIDCHRCSIIFCLLDRFEYIVTGSPVLFVKKKDGTLRLCIDYRKLNRVHMKNKYLLPMINDLFDQLKGVKYFSKIDLRTGHHQLRVREENVPKTVFKRRYGHYEFLVMPFGIAVDHSKVEALQEWQRPTNVFEVRSFLGLVGYYKSGARVRANATRQVYGSVRFRGRLCVPRDMELKNEMLAYAHGAKKKEKLAPRFMGQFQIDQRGGPVTYKSILPQQLSHVVDLQDVQISEGTSYVEEPLQILEIGEHMFKNKVISAIKVWWQHHGMEKAT</sequence>